<feature type="domain" description="4'-phosphopantetheinyl transferase" evidence="3">
    <location>
        <begin position="122"/>
        <end position="226"/>
    </location>
</feature>
<feature type="domain" description="4'-phosphopantetheinyl transferase N-terminal" evidence="4">
    <location>
        <begin position="34"/>
        <end position="112"/>
    </location>
</feature>
<dbReference type="InterPro" id="IPR008278">
    <property type="entry name" value="4-PPantetheinyl_Trfase_dom"/>
</dbReference>
<dbReference type="Pfam" id="PF22624">
    <property type="entry name" value="AASDHPPT_N"/>
    <property type="match status" value="1"/>
</dbReference>
<dbReference type="AlphaFoldDB" id="A0A4R1HF75"/>
<dbReference type="RefSeq" id="WP_132973028.1">
    <property type="nucleotide sequence ID" value="NZ_SMFX01000001.1"/>
</dbReference>
<name>A0A4R1HF75_9GAMM</name>
<dbReference type="GO" id="GO:0019878">
    <property type="term" value="P:lysine biosynthetic process via aminoadipic acid"/>
    <property type="evidence" value="ECO:0007669"/>
    <property type="project" value="TreeGrafter"/>
</dbReference>
<dbReference type="PANTHER" id="PTHR12215">
    <property type="entry name" value="PHOSPHOPANTETHEINE TRANSFERASE"/>
    <property type="match status" value="1"/>
</dbReference>
<dbReference type="GO" id="GO:0005829">
    <property type="term" value="C:cytosol"/>
    <property type="evidence" value="ECO:0007669"/>
    <property type="project" value="TreeGrafter"/>
</dbReference>
<dbReference type="InterPro" id="IPR055066">
    <property type="entry name" value="AASDHPPT_N"/>
</dbReference>
<dbReference type="GO" id="GO:0008897">
    <property type="term" value="F:holo-[acyl-carrier-protein] synthase activity"/>
    <property type="evidence" value="ECO:0007669"/>
    <property type="project" value="InterPro"/>
</dbReference>
<dbReference type="Proteomes" id="UP000295707">
    <property type="component" value="Unassembled WGS sequence"/>
</dbReference>
<proteinExistence type="inferred from homology"/>
<dbReference type="OrthoDB" id="9808281at2"/>
<dbReference type="GO" id="GO:0000287">
    <property type="term" value="F:magnesium ion binding"/>
    <property type="evidence" value="ECO:0007669"/>
    <property type="project" value="InterPro"/>
</dbReference>
<protein>
    <submittedName>
        <fullName evidence="5">4'-phosphopantetheinyl transferase</fullName>
    </submittedName>
</protein>
<keyword evidence="6" id="KW-1185">Reference proteome</keyword>
<dbReference type="PANTHER" id="PTHR12215:SF10">
    <property type="entry name" value="L-AMINOADIPATE-SEMIALDEHYDE DEHYDROGENASE-PHOSPHOPANTETHEINYL TRANSFERASE"/>
    <property type="match status" value="1"/>
</dbReference>
<evidence type="ECO:0000256" key="2">
    <source>
        <dbReference type="ARBA" id="ARBA00022679"/>
    </source>
</evidence>
<evidence type="ECO:0000313" key="6">
    <source>
        <dbReference type="Proteomes" id="UP000295707"/>
    </source>
</evidence>
<comment type="similarity">
    <text evidence="1">Belongs to the P-Pant transferase superfamily. Gsp/Sfp/HetI/AcpT family.</text>
</comment>
<comment type="caution">
    <text evidence="5">The sequence shown here is derived from an EMBL/GenBank/DDBJ whole genome shotgun (WGS) entry which is preliminary data.</text>
</comment>
<dbReference type="EMBL" id="SMFX01000001">
    <property type="protein sequence ID" value="TCK18860.1"/>
    <property type="molecule type" value="Genomic_DNA"/>
</dbReference>
<evidence type="ECO:0000313" key="5">
    <source>
        <dbReference type="EMBL" id="TCK18860.1"/>
    </source>
</evidence>
<keyword evidence="2 5" id="KW-0808">Transferase</keyword>
<evidence type="ECO:0000259" key="4">
    <source>
        <dbReference type="Pfam" id="PF22624"/>
    </source>
</evidence>
<gene>
    <name evidence="5" type="ORF">DFR30_2145</name>
</gene>
<evidence type="ECO:0000259" key="3">
    <source>
        <dbReference type="Pfam" id="PF01648"/>
    </source>
</evidence>
<dbReference type="InterPro" id="IPR050559">
    <property type="entry name" value="P-Pant_transferase_sf"/>
</dbReference>
<dbReference type="InterPro" id="IPR037143">
    <property type="entry name" value="4-PPantetheinyl_Trfase_dom_sf"/>
</dbReference>
<sequence>MNPPAKQNTDILSSEAHVWLVTPESISDSAILQYCHEILDPDERSKVDRFLHPRDSHSYLVSHAMVRSVLSRYAAIAPSDWRFSHGKHGRPEIACENQARLRFNLTHTNGLAACIVTNNDKCGIDAERLKDRTNPLGVAKRMFSSHEHEQLQKYEGTAFLKYFYERWTLREAYVKALGIGISFPTRQLRFNVVKEKIDITFDDAIDDSEDNWEFRLIQPDTEHIVALALHRCAGARKRICVKPFDFRP</sequence>
<evidence type="ECO:0000256" key="1">
    <source>
        <dbReference type="ARBA" id="ARBA00010990"/>
    </source>
</evidence>
<dbReference type="Gene3D" id="3.90.470.20">
    <property type="entry name" value="4'-phosphopantetheinyl transferase domain"/>
    <property type="match status" value="2"/>
</dbReference>
<dbReference type="SUPFAM" id="SSF56214">
    <property type="entry name" value="4'-phosphopantetheinyl transferase"/>
    <property type="match status" value="2"/>
</dbReference>
<dbReference type="Pfam" id="PF01648">
    <property type="entry name" value="ACPS"/>
    <property type="match status" value="1"/>
</dbReference>
<accession>A0A4R1HF75</accession>
<reference evidence="5 6" key="1">
    <citation type="submission" date="2019-03" db="EMBL/GenBank/DDBJ databases">
        <title>Genomic Encyclopedia of Type Strains, Phase IV (KMG-IV): sequencing the most valuable type-strain genomes for metagenomic binning, comparative biology and taxonomic classification.</title>
        <authorList>
            <person name="Goeker M."/>
        </authorList>
    </citation>
    <scope>NUCLEOTIDE SEQUENCE [LARGE SCALE GENOMIC DNA]</scope>
    <source>
        <strain evidence="5 6">DSM 19610</strain>
    </source>
</reference>
<organism evidence="5 6">
    <name type="scientific">Thiogranum longum</name>
    <dbReference type="NCBI Taxonomy" id="1537524"/>
    <lineage>
        <taxon>Bacteria</taxon>
        <taxon>Pseudomonadati</taxon>
        <taxon>Pseudomonadota</taxon>
        <taxon>Gammaproteobacteria</taxon>
        <taxon>Chromatiales</taxon>
        <taxon>Ectothiorhodospiraceae</taxon>
        <taxon>Thiogranum</taxon>
    </lineage>
</organism>